<name>A0A914EJ99_9BILA</name>
<feature type="transmembrane region" description="Helical" evidence="5">
    <location>
        <begin position="31"/>
        <end position="52"/>
    </location>
</feature>
<keyword evidence="3 5" id="KW-1133">Transmembrane helix</keyword>
<comment type="subcellular location">
    <subcellularLocation>
        <location evidence="1">Membrane</location>
    </subcellularLocation>
</comment>
<dbReference type="PANTHER" id="PTHR47266">
    <property type="entry name" value="ENDONUCLEASE-RELATED"/>
    <property type="match status" value="1"/>
</dbReference>
<dbReference type="GO" id="GO:0003676">
    <property type="term" value="F:nucleic acid binding"/>
    <property type="evidence" value="ECO:0007669"/>
    <property type="project" value="InterPro"/>
</dbReference>
<feature type="transmembrane region" description="Helical" evidence="5">
    <location>
        <begin position="86"/>
        <end position="107"/>
    </location>
</feature>
<evidence type="ECO:0000256" key="5">
    <source>
        <dbReference type="SAM" id="Phobius"/>
    </source>
</evidence>
<proteinExistence type="predicted"/>
<dbReference type="InterPro" id="IPR036397">
    <property type="entry name" value="RNaseH_sf"/>
</dbReference>
<dbReference type="Gene3D" id="3.30.420.10">
    <property type="entry name" value="Ribonuclease H-like superfamily/Ribonuclease H"/>
    <property type="match status" value="1"/>
</dbReference>
<dbReference type="Pfam" id="PF10320">
    <property type="entry name" value="7TM_GPCR_Srsx"/>
    <property type="match status" value="1"/>
</dbReference>
<sequence>MSNSTSTPNNYSYFTDPAYQVDIRYTIWTQIYYIGVGFLAAFLNLYLVFLFVKYPKLRDTPCNWIIIQQCLSEVVMSYGTVMRAATFLFATNLTIINFNLSFCFWVGGLCSAGYRIGQTIALLMAVDRLLAIWKPGFYAKRDVNVTFIQSWFEKRVLERDCNQRLDHNRRIICTPYHSEGNGAVERTFEAMISKYVDEMHSDWDLYPKHMAFSYNVLSHETTGETPHFLVYGRDPVMPIDLALRAQQLDKYFKTSMLSCQLSRVKVVSCPLYKH</sequence>
<evidence type="ECO:0000256" key="2">
    <source>
        <dbReference type="ARBA" id="ARBA00022692"/>
    </source>
</evidence>
<accession>A0A914EJ99</accession>
<dbReference type="Proteomes" id="UP000887540">
    <property type="component" value="Unplaced"/>
</dbReference>
<evidence type="ECO:0000259" key="6">
    <source>
        <dbReference type="PROSITE" id="PS50262"/>
    </source>
</evidence>
<evidence type="ECO:0000256" key="4">
    <source>
        <dbReference type="ARBA" id="ARBA00023136"/>
    </source>
</evidence>
<feature type="domain" description="G-protein coupled receptors family 1 profile" evidence="6">
    <location>
        <begin position="43"/>
        <end position="135"/>
    </location>
</feature>
<dbReference type="InterPro" id="IPR017452">
    <property type="entry name" value="GPCR_Rhodpsn_7TM"/>
</dbReference>
<dbReference type="WBParaSite" id="ACRNAN_scaffold8537.g26585.t1">
    <property type="protein sequence ID" value="ACRNAN_scaffold8537.g26585.t1"/>
    <property type="gene ID" value="ACRNAN_scaffold8537.g26585"/>
</dbReference>
<dbReference type="GO" id="GO:0016020">
    <property type="term" value="C:membrane"/>
    <property type="evidence" value="ECO:0007669"/>
    <property type="project" value="UniProtKB-SubCell"/>
</dbReference>
<keyword evidence="2 5" id="KW-0812">Transmembrane</keyword>
<dbReference type="SUPFAM" id="SSF81321">
    <property type="entry name" value="Family A G protein-coupled receptor-like"/>
    <property type="match status" value="1"/>
</dbReference>
<dbReference type="Gene3D" id="1.20.1070.10">
    <property type="entry name" value="Rhodopsin 7-helix transmembrane proteins"/>
    <property type="match status" value="1"/>
</dbReference>
<dbReference type="SUPFAM" id="SSF53098">
    <property type="entry name" value="Ribonuclease H-like"/>
    <property type="match status" value="1"/>
</dbReference>
<evidence type="ECO:0000256" key="3">
    <source>
        <dbReference type="ARBA" id="ARBA00022989"/>
    </source>
</evidence>
<dbReference type="PROSITE" id="PS50262">
    <property type="entry name" value="G_PROTEIN_RECEP_F1_2"/>
    <property type="match status" value="1"/>
</dbReference>
<reference evidence="8" key="1">
    <citation type="submission" date="2022-11" db="UniProtKB">
        <authorList>
            <consortium name="WormBaseParasite"/>
        </authorList>
    </citation>
    <scope>IDENTIFICATION</scope>
</reference>
<dbReference type="AlphaFoldDB" id="A0A914EJ99"/>
<evidence type="ECO:0000256" key="1">
    <source>
        <dbReference type="ARBA" id="ARBA00004370"/>
    </source>
</evidence>
<protein>
    <submittedName>
        <fullName evidence="8">G-protein coupled receptors family 1 profile domain-containing protein</fullName>
    </submittedName>
</protein>
<keyword evidence="7" id="KW-1185">Reference proteome</keyword>
<organism evidence="7 8">
    <name type="scientific">Acrobeloides nanus</name>
    <dbReference type="NCBI Taxonomy" id="290746"/>
    <lineage>
        <taxon>Eukaryota</taxon>
        <taxon>Metazoa</taxon>
        <taxon>Ecdysozoa</taxon>
        <taxon>Nematoda</taxon>
        <taxon>Chromadorea</taxon>
        <taxon>Rhabditida</taxon>
        <taxon>Tylenchina</taxon>
        <taxon>Cephalobomorpha</taxon>
        <taxon>Cephaloboidea</taxon>
        <taxon>Cephalobidae</taxon>
        <taxon>Acrobeloides</taxon>
    </lineage>
</organism>
<dbReference type="InterPro" id="IPR012337">
    <property type="entry name" value="RNaseH-like_sf"/>
</dbReference>
<dbReference type="InterPro" id="IPR052160">
    <property type="entry name" value="Gypsy_RT_Integrase-like"/>
</dbReference>
<evidence type="ECO:0000313" key="8">
    <source>
        <dbReference type="WBParaSite" id="ACRNAN_scaffold8537.g26585.t1"/>
    </source>
</evidence>
<dbReference type="InterPro" id="IPR019424">
    <property type="entry name" value="7TM_GPCR_Srsx"/>
</dbReference>
<evidence type="ECO:0000313" key="7">
    <source>
        <dbReference type="Proteomes" id="UP000887540"/>
    </source>
</evidence>
<keyword evidence="4 5" id="KW-0472">Membrane</keyword>